<protein>
    <submittedName>
        <fullName evidence="3">Inner membrane protein YqaA</fullName>
    </submittedName>
</protein>
<gene>
    <name evidence="3" type="primary">yqaA</name>
    <name evidence="3" type="ORF">LuPra_01053</name>
</gene>
<name>A0A143PHY3_LUTPR</name>
<evidence type="ECO:0000313" key="3">
    <source>
        <dbReference type="EMBL" id="AMY07870.1"/>
    </source>
</evidence>
<organism evidence="3 4">
    <name type="scientific">Luteitalea pratensis</name>
    <dbReference type="NCBI Taxonomy" id="1855912"/>
    <lineage>
        <taxon>Bacteria</taxon>
        <taxon>Pseudomonadati</taxon>
        <taxon>Acidobacteriota</taxon>
        <taxon>Vicinamibacteria</taxon>
        <taxon>Vicinamibacterales</taxon>
        <taxon>Vicinamibacteraceae</taxon>
        <taxon>Luteitalea</taxon>
    </lineage>
</organism>
<keyword evidence="4" id="KW-1185">Reference proteome</keyword>
<dbReference type="EMBL" id="CP015136">
    <property type="protein sequence ID" value="AMY07870.1"/>
    <property type="molecule type" value="Genomic_DNA"/>
</dbReference>
<dbReference type="KEGG" id="abac:LuPra_01053"/>
<keyword evidence="1" id="KW-1133">Transmembrane helix</keyword>
<dbReference type="OrthoDB" id="5419086at2"/>
<dbReference type="PANTHER" id="PTHR42709:SF4">
    <property type="entry name" value="INNER MEMBRANE PROTEIN YQAA"/>
    <property type="match status" value="1"/>
</dbReference>
<accession>A0A143PHY3</accession>
<dbReference type="Proteomes" id="UP000076079">
    <property type="component" value="Chromosome"/>
</dbReference>
<dbReference type="PATRIC" id="fig|1813736.3.peg.1099"/>
<proteinExistence type="predicted"/>
<dbReference type="InterPro" id="IPR051311">
    <property type="entry name" value="DedA_domain"/>
</dbReference>
<dbReference type="RefSeq" id="WP_157898762.1">
    <property type="nucleotide sequence ID" value="NZ_CP015136.1"/>
</dbReference>
<evidence type="ECO:0000256" key="1">
    <source>
        <dbReference type="SAM" id="Phobius"/>
    </source>
</evidence>
<sequence>MSLLLLFAWAFAAATILPLSSEVALVVEIVRRGDWQVPVLVATVGNVLGAATTYALARFAVTHAPSPSPRVARASALLARYGSPALLLSWVPVIGDLIVALAGAARMPLLPFAFWTTVGKAARYVAVAIAVSQR</sequence>
<keyword evidence="1" id="KW-0812">Transmembrane</keyword>
<dbReference type="STRING" id="1855912.LuPra_01053"/>
<reference evidence="4" key="2">
    <citation type="submission" date="2016-04" db="EMBL/GenBank/DDBJ databases">
        <title>First Complete Genome Sequence of a Subdivision 6 Acidobacterium.</title>
        <authorList>
            <person name="Huang S."/>
            <person name="Vieira S."/>
            <person name="Bunk B."/>
            <person name="Riedel T."/>
            <person name="Sproeer C."/>
            <person name="Overmann J."/>
        </authorList>
    </citation>
    <scope>NUCLEOTIDE SEQUENCE [LARGE SCALE GENOMIC DNA]</scope>
    <source>
        <strain evidence="4">DSM 100886 HEG_-6_39</strain>
    </source>
</reference>
<keyword evidence="1" id="KW-0472">Membrane</keyword>
<feature type="transmembrane region" description="Helical" evidence="1">
    <location>
        <begin position="35"/>
        <end position="57"/>
    </location>
</feature>
<reference evidence="3 4" key="1">
    <citation type="journal article" date="2016" name="Genome Announc.">
        <title>First Complete Genome Sequence of a Subdivision 6 Acidobacterium Strain.</title>
        <authorList>
            <person name="Huang S."/>
            <person name="Vieira S."/>
            <person name="Bunk B."/>
            <person name="Riedel T."/>
            <person name="Sproer C."/>
            <person name="Overmann J."/>
        </authorList>
    </citation>
    <scope>NUCLEOTIDE SEQUENCE [LARGE SCALE GENOMIC DNA]</scope>
    <source>
        <strain evidence="4">DSM 100886 HEG_-6_39</strain>
    </source>
</reference>
<dbReference type="PANTHER" id="PTHR42709">
    <property type="entry name" value="ALKALINE PHOSPHATASE LIKE PROTEIN"/>
    <property type="match status" value="1"/>
</dbReference>
<dbReference type="AlphaFoldDB" id="A0A143PHY3"/>
<feature type="domain" description="VTT" evidence="2">
    <location>
        <begin position="36"/>
        <end position="132"/>
    </location>
</feature>
<dbReference type="Pfam" id="PF09335">
    <property type="entry name" value="VTT_dom"/>
    <property type="match status" value="1"/>
</dbReference>
<evidence type="ECO:0000313" key="4">
    <source>
        <dbReference type="Proteomes" id="UP000076079"/>
    </source>
</evidence>
<evidence type="ECO:0000259" key="2">
    <source>
        <dbReference type="Pfam" id="PF09335"/>
    </source>
</evidence>
<dbReference type="InterPro" id="IPR032816">
    <property type="entry name" value="VTT_dom"/>
</dbReference>